<proteinExistence type="predicted"/>
<evidence type="ECO:0000313" key="1">
    <source>
        <dbReference type="EMBL" id="JAH60922.1"/>
    </source>
</evidence>
<protein>
    <submittedName>
        <fullName evidence="1">Uncharacterized protein</fullName>
    </submittedName>
</protein>
<reference evidence="1" key="1">
    <citation type="submission" date="2014-11" db="EMBL/GenBank/DDBJ databases">
        <authorList>
            <person name="Amaro Gonzalez C."/>
        </authorList>
    </citation>
    <scope>NUCLEOTIDE SEQUENCE</scope>
</reference>
<dbReference type="AlphaFoldDB" id="A0A0E9U5A9"/>
<organism evidence="1">
    <name type="scientific">Anguilla anguilla</name>
    <name type="common">European freshwater eel</name>
    <name type="synonym">Muraena anguilla</name>
    <dbReference type="NCBI Taxonomy" id="7936"/>
    <lineage>
        <taxon>Eukaryota</taxon>
        <taxon>Metazoa</taxon>
        <taxon>Chordata</taxon>
        <taxon>Craniata</taxon>
        <taxon>Vertebrata</taxon>
        <taxon>Euteleostomi</taxon>
        <taxon>Actinopterygii</taxon>
        <taxon>Neopterygii</taxon>
        <taxon>Teleostei</taxon>
        <taxon>Anguilliformes</taxon>
        <taxon>Anguillidae</taxon>
        <taxon>Anguilla</taxon>
    </lineage>
</organism>
<dbReference type="EMBL" id="GBXM01047655">
    <property type="protein sequence ID" value="JAH60922.1"/>
    <property type="molecule type" value="Transcribed_RNA"/>
</dbReference>
<name>A0A0E9U5A9_ANGAN</name>
<accession>A0A0E9U5A9</accession>
<reference evidence="1" key="2">
    <citation type="journal article" date="2015" name="Fish Shellfish Immunol.">
        <title>Early steps in the European eel (Anguilla anguilla)-Vibrio vulnificus interaction in the gills: Role of the RtxA13 toxin.</title>
        <authorList>
            <person name="Callol A."/>
            <person name="Pajuelo D."/>
            <person name="Ebbesson L."/>
            <person name="Teles M."/>
            <person name="MacKenzie S."/>
            <person name="Amaro C."/>
        </authorList>
    </citation>
    <scope>NUCLEOTIDE SEQUENCE</scope>
</reference>
<sequence>MMQTVQSVLPGRVLYCHSD</sequence>